<evidence type="ECO:0000256" key="4">
    <source>
        <dbReference type="ARBA" id="ARBA00022692"/>
    </source>
</evidence>
<dbReference type="PANTHER" id="PTHR30576:SF0">
    <property type="entry name" value="UNDECAPRENYL-PHOSPHATE N-ACETYLGALACTOSAMINYL 1-PHOSPHATE TRANSFERASE-RELATED"/>
    <property type="match status" value="1"/>
</dbReference>
<evidence type="ECO:0000256" key="7">
    <source>
        <dbReference type="ARBA" id="ARBA00023169"/>
    </source>
</evidence>
<dbReference type="GO" id="GO:0016020">
    <property type="term" value="C:membrane"/>
    <property type="evidence" value="ECO:0007669"/>
    <property type="project" value="UniProtKB-SubCell"/>
</dbReference>
<feature type="transmembrane region" description="Helical" evidence="8">
    <location>
        <begin position="116"/>
        <end position="137"/>
    </location>
</feature>
<evidence type="ECO:0000313" key="10">
    <source>
        <dbReference type="EMBL" id="RJY09469.1"/>
    </source>
</evidence>
<dbReference type="PANTHER" id="PTHR30576">
    <property type="entry name" value="COLANIC BIOSYNTHESIS UDP-GLUCOSE LIPID CARRIER TRANSFERASE"/>
    <property type="match status" value="1"/>
</dbReference>
<evidence type="ECO:0000256" key="6">
    <source>
        <dbReference type="ARBA" id="ARBA00023136"/>
    </source>
</evidence>
<evidence type="ECO:0000256" key="8">
    <source>
        <dbReference type="SAM" id="Phobius"/>
    </source>
</evidence>
<name>A0A419RUL1_9SPHN</name>
<dbReference type="OrthoDB" id="9808602at2"/>
<keyword evidence="3 10" id="KW-0808">Transferase</keyword>
<dbReference type="InterPro" id="IPR003362">
    <property type="entry name" value="Bact_transf"/>
</dbReference>
<sequence>MADAAQIELLPVAVESDENRAEQSRAQLPTAPENGLVRSLERRRLRAYLALLSGDVAILLGCFYAVSAIYLGTLTDWSRLDSGMLSAYVILPLYLTIALYNGTYSRRALVDWQDTALKALVALALSAALLNLLAFFAKINAELSRVVFVAGLMSVIIPMIAMRVALVRAVRKRLGPTAINRLAIHAGGPAFDVPHAQHIDASEHGLVPDIDDPRALDRLSKYLRNMDEVIVSCSQADRPAWAKVLKGTGISGEVVHQLSRDIGAIDVVHHDAAGFSALKVSTGTLGLRARAAKRIFDIVISGSALLMLSPIMLLVALLIKLEDGGPVMFVQRRMGRGNQFFEILKFRSMRESDADGLRSAAKDDDRITRIGRMIRRTSVDELPQLINVLRGDMSMVGPRPHALGSKAGAKLFWQVDTKYWQRHTLRPGITGLAQVRGYRGATDTEADLSHRLVADLEYMRGWTLWRDVVILVSTLRVLMHDRAF</sequence>
<evidence type="ECO:0000259" key="9">
    <source>
        <dbReference type="Pfam" id="PF02397"/>
    </source>
</evidence>
<feature type="transmembrane region" description="Helical" evidence="8">
    <location>
        <begin position="143"/>
        <end position="166"/>
    </location>
</feature>
<keyword evidence="6 8" id="KW-0472">Membrane</keyword>
<feature type="domain" description="Bacterial sugar transferase" evidence="9">
    <location>
        <begin position="293"/>
        <end position="479"/>
    </location>
</feature>
<keyword evidence="5 8" id="KW-1133">Transmembrane helix</keyword>
<dbReference type="EMBL" id="RAHX01000001">
    <property type="protein sequence ID" value="RJY09469.1"/>
    <property type="molecule type" value="Genomic_DNA"/>
</dbReference>
<dbReference type="NCBIfam" id="TIGR03025">
    <property type="entry name" value="EPS_sugtrans"/>
    <property type="match status" value="1"/>
</dbReference>
<evidence type="ECO:0000256" key="2">
    <source>
        <dbReference type="ARBA" id="ARBA00006464"/>
    </source>
</evidence>
<proteinExistence type="inferred from homology"/>
<reference evidence="10 11" key="1">
    <citation type="journal article" date="2017" name="Int. J. Syst. Evol. Microbiol.">
        <title>Erythrobacter aquimixticola sp. nov., isolated from the junction between the ocean and a freshwater spring.</title>
        <authorList>
            <person name="Park S."/>
            <person name="Jung Y.T."/>
            <person name="Choi S.J."/>
            <person name="Yoon J.H."/>
        </authorList>
    </citation>
    <scope>NUCLEOTIDE SEQUENCE [LARGE SCALE GENOMIC DNA]</scope>
    <source>
        <strain evidence="10 11">JSSK-14</strain>
    </source>
</reference>
<comment type="subcellular location">
    <subcellularLocation>
        <location evidence="1">Membrane</location>
        <topology evidence="1">Multi-pass membrane protein</topology>
    </subcellularLocation>
</comment>
<evidence type="ECO:0000256" key="3">
    <source>
        <dbReference type="ARBA" id="ARBA00022679"/>
    </source>
</evidence>
<evidence type="ECO:0000256" key="1">
    <source>
        <dbReference type="ARBA" id="ARBA00004141"/>
    </source>
</evidence>
<feature type="transmembrane region" description="Helical" evidence="8">
    <location>
        <begin position="48"/>
        <end position="73"/>
    </location>
</feature>
<protein>
    <submittedName>
        <fullName evidence="10">Exopolysaccharide biosynthesis polyprenyl glycosylphosphotransferase</fullName>
    </submittedName>
</protein>
<keyword evidence="7" id="KW-0270">Exopolysaccharide synthesis</keyword>
<organism evidence="10 11">
    <name type="scientific">Aurantiacibacter aquimixticola</name>
    <dbReference type="NCBI Taxonomy" id="1958945"/>
    <lineage>
        <taxon>Bacteria</taxon>
        <taxon>Pseudomonadati</taxon>
        <taxon>Pseudomonadota</taxon>
        <taxon>Alphaproteobacteria</taxon>
        <taxon>Sphingomonadales</taxon>
        <taxon>Erythrobacteraceae</taxon>
        <taxon>Aurantiacibacter</taxon>
    </lineage>
</organism>
<keyword evidence="4 8" id="KW-0812">Transmembrane</keyword>
<keyword evidence="11" id="KW-1185">Reference proteome</keyword>
<evidence type="ECO:0000256" key="5">
    <source>
        <dbReference type="ARBA" id="ARBA00022989"/>
    </source>
</evidence>
<dbReference type="Proteomes" id="UP000285232">
    <property type="component" value="Unassembled WGS sequence"/>
</dbReference>
<accession>A0A419RUL1</accession>
<feature type="transmembrane region" description="Helical" evidence="8">
    <location>
        <begin position="295"/>
        <end position="319"/>
    </location>
</feature>
<gene>
    <name evidence="10" type="ORF">D6201_08960</name>
</gene>
<dbReference type="InterPro" id="IPR017475">
    <property type="entry name" value="EPS_sugar_tfrase"/>
</dbReference>
<feature type="transmembrane region" description="Helical" evidence="8">
    <location>
        <begin position="85"/>
        <end position="104"/>
    </location>
</feature>
<comment type="similarity">
    <text evidence="2">Belongs to the bacterial sugar transferase family.</text>
</comment>
<comment type="caution">
    <text evidence="10">The sequence shown here is derived from an EMBL/GenBank/DDBJ whole genome shotgun (WGS) entry which is preliminary data.</text>
</comment>
<dbReference type="GO" id="GO:0000271">
    <property type="term" value="P:polysaccharide biosynthetic process"/>
    <property type="evidence" value="ECO:0007669"/>
    <property type="project" value="UniProtKB-KW"/>
</dbReference>
<dbReference type="AlphaFoldDB" id="A0A419RUL1"/>
<dbReference type="GO" id="GO:0016780">
    <property type="term" value="F:phosphotransferase activity, for other substituted phosphate groups"/>
    <property type="evidence" value="ECO:0007669"/>
    <property type="project" value="TreeGrafter"/>
</dbReference>
<dbReference type="Pfam" id="PF02397">
    <property type="entry name" value="Bac_transf"/>
    <property type="match status" value="1"/>
</dbReference>
<evidence type="ECO:0000313" key="11">
    <source>
        <dbReference type="Proteomes" id="UP000285232"/>
    </source>
</evidence>
<dbReference type="RefSeq" id="WP_120048478.1">
    <property type="nucleotide sequence ID" value="NZ_RAHX01000001.1"/>
</dbReference>